<comment type="caution">
    <text evidence="1">The sequence shown here is derived from an EMBL/GenBank/DDBJ whole genome shotgun (WGS) entry which is preliminary data.</text>
</comment>
<reference evidence="1" key="1">
    <citation type="submission" date="2021-01" db="EMBL/GenBank/DDBJ databases">
        <authorList>
            <person name="Kaushik A."/>
        </authorList>
    </citation>
    <scope>NUCLEOTIDE SEQUENCE</scope>
    <source>
        <strain evidence="1">AG1-1C</strain>
    </source>
</reference>
<organism evidence="1 2">
    <name type="scientific">Rhizoctonia solani</name>
    <dbReference type="NCBI Taxonomy" id="456999"/>
    <lineage>
        <taxon>Eukaryota</taxon>
        <taxon>Fungi</taxon>
        <taxon>Dikarya</taxon>
        <taxon>Basidiomycota</taxon>
        <taxon>Agaricomycotina</taxon>
        <taxon>Agaricomycetes</taxon>
        <taxon>Cantharellales</taxon>
        <taxon>Ceratobasidiaceae</taxon>
        <taxon>Rhizoctonia</taxon>
    </lineage>
</organism>
<evidence type="ECO:0000313" key="1">
    <source>
        <dbReference type="EMBL" id="CAE6375844.1"/>
    </source>
</evidence>
<dbReference type="EMBL" id="CAJMWS010000183">
    <property type="protein sequence ID" value="CAE6375844.1"/>
    <property type="molecule type" value="Genomic_DNA"/>
</dbReference>
<dbReference type="Proteomes" id="UP000663846">
    <property type="component" value="Unassembled WGS sequence"/>
</dbReference>
<dbReference type="AlphaFoldDB" id="A0A8H2WGI6"/>
<accession>A0A8H2WGI6</accession>
<proteinExistence type="predicted"/>
<gene>
    <name evidence="1" type="ORF">RDB_LOCUS29758</name>
</gene>
<evidence type="ECO:0000313" key="2">
    <source>
        <dbReference type="Proteomes" id="UP000663846"/>
    </source>
</evidence>
<sequence length="110" mass="12136">MEYDLLYENLTSCLACQAVLDLWHTNPKLYANITFACSQGLASYNAYKEIPNTLDVDLTVSINFEEAVVVEGDGDDDYTVDKVHAMVMNAWTAAKAIDPLPVTKDDGIVD</sequence>
<protein>
    <submittedName>
        <fullName evidence="1">Uncharacterized protein</fullName>
    </submittedName>
</protein>
<name>A0A8H2WGI6_9AGAM</name>